<protein>
    <recommendedName>
        <fullName evidence="5">PAS domain-containing protein</fullName>
    </recommendedName>
</protein>
<dbReference type="Pfam" id="PF13426">
    <property type="entry name" value="PAS_9"/>
    <property type="match status" value="1"/>
</dbReference>
<dbReference type="GO" id="GO:0005634">
    <property type="term" value="C:nucleus"/>
    <property type="evidence" value="ECO:0007669"/>
    <property type="project" value="TreeGrafter"/>
</dbReference>
<organism evidence="6 7">
    <name type="scientific">Kwoniella europaea PYCC6329</name>
    <dbReference type="NCBI Taxonomy" id="1423913"/>
    <lineage>
        <taxon>Eukaryota</taxon>
        <taxon>Fungi</taxon>
        <taxon>Dikarya</taxon>
        <taxon>Basidiomycota</taxon>
        <taxon>Agaricomycotina</taxon>
        <taxon>Tremellomycetes</taxon>
        <taxon>Tremellales</taxon>
        <taxon>Cryptococcaceae</taxon>
        <taxon>Kwoniella</taxon>
    </lineage>
</organism>
<proteinExistence type="predicted"/>
<name>A0AAX4KBM8_9TREE</name>
<dbReference type="SUPFAM" id="SSF55785">
    <property type="entry name" value="PYP-like sensor domain (PAS domain)"/>
    <property type="match status" value="1"/>
</dbReference>
<sequence length="627" mass="69289">MSVPSDQDTDEVWDLLDALERYNSALDVEELDDGEMASLEEALAYDPTSRPIASSASSASSGVLDNEQIEVPHFPDLSERLLADVRKGEARTSGPISKGVLQSEENALVDMASKARFEELLGTQMGLTRFEEWIDHEGLPGSMELMRYYKDLRAYMTLFKEVQAIGSGMQEVYSEKTVNGHGPIDSSPVRKMDYTSVLKSASLSLRSTQQAATESLYALEFRRFVAGKLTEQARARLQFIPDHDKRGNLGEVFCIADPRLPDQPLVYISDGFCRLSEYSRDLLIGRNCRFLQGPKTDKSSIRALRDAIEEGREHCGLLLNYTRTGKPFWNLLNMIPLRGVNGAVEMLLGAQINVTSAISSSKAFKNLEDLVDGKGGKDPSANAFDFSDELLVHAEKHLSTPSIGRQLQRPPSSVSAPATPSLPYPGPATVTQRYQTSCPKIGNPQVSQDRRSSWISKLKKRTDVPISMTSNIITPNGNVATPQIPARLRDRMSEFSAAHAKLIIFDAKCGRIQYVTPPLLAYLRYPIRKHKDRLASSLLRMDIVDLLTGGTPSETNSIIKSIDDIVSNESTHSVFAGLLLFQSGRDAPDHIADAVTEGGKRYARSLLHLTPVKDRRDKSQLYVVVVG</sequence>
<evidence type="ECO:0000259" key="5">
    <source>
        <dbReference type="Pfam" id="PF13426"/>
    </source>
</evidence>
<reference evidence="6 7" key="1">
    <citation type="submission" date="2024-01" db="EMBL/GenBank/DDBJ databases">
        <title>Comparative genomics of Cryptococcus and Kwoniella reveals pathogenesis evolution and contrasting modes of karyotype evolution via chromosome fusion or intercentromeric recombination.</title>
        <authorList>
            <person name="Coelho M.A."/>
            <person name="David-Palma M."/>
            <person name="Shea T."/>
            <person name="Bowers K."/>
            <person name="McGinley-Smith S."/>
            <person name="Mohammad A.W."/>
            <person name="Gnirke A."/>
            <person name="Yurkov A.M."/>
            <person name="Nowrousian M."/>
            <person name="Sun S."/>
            <person name="Cuomo C.A."/>
            <person name="Heitman J."/>
        </authorList>
    </citation>
    <scope>NUCLEOTIDE SEQUENCE [LARGE SCALE GENOMIC DNA]</scope>
    <source>
        <strain evidence="6 7">PYCC6329</strain>
    </source>
</reference>
<dbReference type="Gene3D" id="3.30.450.20">
    <property type="entry name" value="PAS domain"/>
    <property type="match status" value="1"/>
</dbReference>
<dbReference type="RefSeq" id="XP_066081779.1">
    <property type="nucleotide sequence ID" value="XM_066225682.1"/>
</dbReference>
<evidence type="ECO:0000256" key="3">
    <source>
        <dbReference type="ARBA" id="ARBA00022991"/>
    </source>
</evidence>
<dbReference type="InterPro" id="IPR035965">
    <property type="entry name" value="PAS-like_dom_sf"/>
</dbReference>
<dbReference type="GeneID" id="91100672"/>
<gene>
    <name evidence="6" type="ORF">V865_001868</name>
</gene>
<dbReference type="InterPro" id="IPR000014">
    <property type="entry name" value="PAS"/>
</dbReference>
<evidence type="ECO:0000313" key="6">
    <source>
        <dbReference type="EMBL" id="WWD03812.1"/>
    </source>
</evidence>
<keyword evidence="7" id="KW-1185">Reference proteome</keyword>
<dbReference type="PANTHER" id="PTHR47429">
    <property type="entry name" value="PROTEIN TWIN LOV 1"/>
    <property type="match status" value="1"/>
</dbReference>
<evidence type="ECO:0000256" key="1">
    <source>
        <dbReference type="ARBA" id="ARBA00022630"/>
    </source>
</evidence>
<dbReference type="EMBL" id="CP144089">
    <property type="protein sequence ID" value="WWD03812.1"/>
    <property type="molecule type" value="Genomic_DNA"/>
</dbReference>
<dbReference type="KEGG" id="ker:91100672"/>
<feature type="region of interest" description="Disordered" evidence="4">
    <location>
        <begin position="401"/>
        <end position="424"/>
    </location>
</feature>
<keyword evidence="3" id="KW-0157">Chromophore</keyword>
<dbReference type="AlphaFoldDB" id="A0AAX4KBM8"/>
<evidence type="ECO:0000313" key="7">
    <source>
        <dbReference type="Proteomes" id="UP001358614"/>
    </source>
</evidence>
<dbReference type="Proteomes" id="UP001358614">
    <property type="component" value="Chromosome 1"/>
</dbReference>
<dbReference type="PANTHER" id="PTHR47429:SF2">
    <property type="entry name" value="PROTEIN TWIN LOV 1"/>
    <property type="match status" value="1"/>
</dbReference>
<keyword evidence="2" id="KW-0288">FMN</keyword>
<keyword evidence="1" id="KW-0285">Flavoprotein</keyword>
<accession>A0AAX4KBM8</accession>
<evidence type="ECO:0000256" key="4">
    <source>
        <dbReference type="SAM" id="MobiDB-lite"/>
    </source>
</evidence>
<feature type="compositionally biased region" description="Low complexity" evidence="4">
    <location>
        <begin position="410"/>
        <end position="419"/>
    </location>
</feature>
<evidence type="ECO:0000256" key="2">
    <source>
        <dbReference type="ARBA" id="ARBA00022643"/>
    </source>
</evidence>
<feature type="domain" description="PAS" evidence="5">
    <location>
        <begin position="261"/>
        <end position="355"/>
    </location>
</feature>